<protein>
    <submittedName>
        <fullName evidence="4">40s ribosomal protein s16</fullName>
    </submittedName>
</protein>
<dbReference type="RefSeq" id="XP_024331185.1">
    <property type="nucleotide sequence ID" value="XM_024474571.1"/>
</dbReference>
<keyword evidence="5" id="KW-1185">Reference proteome</keyword>
<dbReference type="GeneID" id="36319496"/>
<dbReference type="GO" id="GO:0006412">
    <property type="term" value="P:translation"/>
    <property type="evidence" value="ECO:0007669"/>
    <property type="project" value="InterPro"/>
</dbReference>
<gene>
    <name evidence="4" type="ORF">AAJ76_2100026368</name>
</gene>
<keyword evidence="2 4" id="KW-0689">Ribosomal protein</keyword>
<evidence type="ECO:0000256" key="1">
    <source>
        <dbReference type="ARBA" id="ARBA00005251"/>
    </source>
</evidence>
<evidence type="ECO:0000313" key="5">
    <source>
        <dbReference type="Proteomes" id="UP000034350"/>
    </source>
</evidence>
<keyword evidence="3" id="KW-0687">Ribonucleoprotein</keyword>
<dbReference type="VEuPathDB" id="MicrosporidiaDB:G9O61_00g014790"/>
<evidence type="ECO:0000313" key="4">
    <source>
        <dbReference type="EMBL" id="KKO75443.1"/>
    </source>
</evidence>
<dbReference type="InterPro" id="IPR020568">
    <property type="entry name" value="Ribosomal_Su5_D2-typ_SF"/>
</dbReference>
<dbReference type="OMA" id="IICIVDE"/>
<dbReference type="EMBL" id="JPQZ01000021">
    <property type="protein sequence ID" value="KKO75443.1"/>
    <property type="molecule type" value="Genomic_DNA"/>
</dbReference>
<dbReference type="SUPFAM" id="SSF54211">
    <property type="entry name" value="Ribosomal protein S5 domain 2-like"/>
    <property type="match status" value="1"/>
</dbReference>
<comment type="caution">
    <text evidence="4">The sequence shown here is derived from an EMBL/GenBank/DDBJ whole genome shotgun (WGS) entry which is preliminary data.</text>
</comment>
<organism evidence="4 5">
    <name type="scientific">Vairimorpha ceranae</name>
    <dbReference type="NCBI Taxonomy" id="40302"/>
    <lineage>
        <taxon>Eukaryota</taxon>
        <taxon>Fungi</taxon>
        <taxon>Fungi incertae sedis</taxon>
        <taxon>Microsporidia</taxon>
        <taxon>Nosematidae</taxon>
        <taxon>Vairimorpha</taxon>
    </lineage>
</organism>
<dbReference type="InterPro" id="IPR000754">
    <property type="entry name" value="Ribosomal_uS9"/>
</dbReference>
<dbReference type="Proteomes" id="UP000034350">
    <property type="component" value="Unassembled WGS sequence"/>
</dbReference>
<dbReference type="GO" id="GO:0003723">
    <property type="term" value="F:RNA binding"/>
    <property type="evidence" value="ECO:0007669"/>
    <property type="project" value="TreeGrafter"/>
</dbReference>
<dbReference type="GO" id="GO:0003735">
    <property type="term" value="F:structural constituent of ribosome"/>
    <property type="evidence" value="ECO:0007669"/>
    <property type="project" value="InterPro"/>
</dbReference>
<dbReference type="VEuPathDB" id="MicrosporidiaDB:AAJ76_2100026368"/>
<accession>A0A0F9WRA3</accession>
<dbReference type="PANTHER" id="PTHR21569:SF16">
    <property type="entry name" value="RIBOSOMAL PROTEIN S16"/>
    <property type="match status" value="1"/>
</dbReference>
<name>A0A0F9WRA3_9MICR</name>
<reference evidence="4 5" key="1">
    <citation type="journal article" date="2015" name="Environ. Microbiol.">
        <title>Genome analyses suggest the presence of polyploidy and recent human-driven expansions in eight global populations of the honeybee pathogen Nosema ceranae.</title>
        <authorList>
            <person name="Pelin A."/>
            <person name="Selman M."/>
            <person name="Aris-Brosou S."/>
            <person name="Farinelli L."/>
            <person name="Corradi N."/>
        </authorList>
    </citation>
    <scope>NUCLEOTIDE SEQUENCE [LARGE SCALE GENOMIC DNA]</scope>
    <source>
        <strain evidence="4 5">PA08 1199</strain>
    </source>
</reference>
<evidence type="ECO:0000256" key="2">
    <source>
        <dbReference type="ARBA" id="ARBA00022980"/>
    </source>
</evidence>
<dbReference type="PANTHER" id="PTHR21569">
    <property type="entry name" value="RIBOSOMAL PROTEIN S9"/>
    <property type="match status" value="1"/>
</dbReference>
<dbReference type="Pfam" id="PF00380">
    <property type="entry name" value="Ribosomal_S9"/>
    <property type="match status" value="1"/>
</dbReference>
<dbReference type="GO" id="GO:0000462">
    <property type="term" value="P:maturation of SSU-rRNA from tricistronic rRNA transcript (SSU-rRNA, 5.8S rRNA, LSU-rRNA)"/>
    <property type="evidence" value="ECO:0007669"/>
    <property type="project" value="TreeGrafter"/>
</dbReference>
<dbReference type="InterPro" id="IPR014721">
    <property type="entry name" value="Ribsml_uS5_D2-typ_fold_subgr"/>
</dbReference>
<comment type="similarity">
    <text evidence="1">Belongs to the universal ribosomal protein uS9 family.</text>
</comment>
<proteinExistence type="inferred from homology"/>
<dbReference type="AlphaFoldDB" id="A0A0F9WRA3"/>
<dbReference type="GO" id="GO:0022627">
    <property type="term" value="C:cytosolic small ribosomal subunit"/>
    <property type="evidence" value="ECO:0007669"/>
    <property type="project" value="TreeGrafter"/>
</dbReference>
<dbReference type="VEuPathDB" id="MicrosporidiaDB:NCER_101493"/>
<dbReference type="OrthoDB" id="426865at2759"/>
<dbReference type="Gene3D" id="3.30.230.10">
    <property type="match status" value="1"/>
</dbReference>
<sequence>MAEIQKSVITQGKRKTALATCKCVESDEMTILVDKVPYKILSNRLMLSKIKEIICIVDESNLKNLSFTITTKIKEGVTTNKKNNGDVALAYAVRMAFSKAIVAYYGTYFDEWKKQEIKKMLMAYDRYCLVGDIRKKEPKKFGGPGARARYQKSYR</sequence>
<evidence type="ECO:0000256" key="3">
    <source>
        <dbReference type="ARBA" id="ARBA00023274"/>
    </source>
</evidence>